<keyword evidence="2" id="KW-1185">Reference proteome</keyword>
<dbReference type="OrthoDB" id="10212502at2759"/>
<reference evidence="1" key="1">
    <citation type="submission" date="2021-02" db="EMBL/GenBank/DDBJ databases">
        <authorList>
            <person name="Nowell W R."/>
        </authorList>
    </citation>
    <scope>NUCLEOTIDE SEQUENCE</scope>
    <source>
        <strain evidence="1">Ploen Becks lab</strain>
    </source>
</reference>
<evidence type="ECO:0000313" key="2">
    <source>
        <dbReference type="Proteomes" id="UP000663879"/>
    </source>
</evidence>
<evidence type="ECO:0000313" key="1">
    <source>
        <dbReference type="EMBL" id="CAF0932194.1"/>
    </source>
</evidence>
<accession>A0A814BR14</accession>
<organism evidence="1 2">
    <name type="scientific">Brachionus calyciflorus</name>
    <dbReference type="NCBI Taxonomy" id="104777"/>
    <lineage>
        <taxon>Eukaryota</taxon>
        <taxon>Metazoa</taxon>
        <taxon>Spiralia</taxon>
        <taxon>Gnathifera</taxon>
        <taxon>Rotifera</taxon>
        <taxon>Eurotatoria</taxon>
        <taxon>Monogononta</taxon>
        <taxon>Pseudotrocha</taxon>
        <taxon>Ploima</taxon>
        <taxon>Brachionidae</taxon>
        <taxon>Brachionus</taxon>
    </lineage>
</organism>
<comment type="caution">
    <text evidence="1">The sequence shown here is derived from an EMBL/GenBank/DDBJ whole genome shotgun (WGS) entry which is preliminary data.</text>
</comment>
<dbReference type="AlphaFoldDB" id="A0A814BR14"/>
<gene>
    <name evidence="1" type="ORF">OXX778_LOCUS12969</name>
</gene>
<dbReference type="Proteomes" id="UP000663879">
    <property type="component" value="Unassembled WGS sequence"/>
</dbReference>
<proteinExistence type="predicted"/>
<dbReference type="EMBL" id="CAJNOC010002424">
    <property type="protein sequence ID" value="CAF0932194.1"/>
    <property type="molecule type" value="Genomic_DNA"/>
</dbReference>
<protein>
    <recommendedName>
        <fullName evidence="3">RING-type domain-containing protein</fullName>
    </recommendedName>
</protein>
<name>A0A814BR14_9BILA</name>
<evidence type="ECO:0008006" key="3">
    <source>
        <dbReference type="Google" id="ProtNLM"/>
    </source>
</evidence>
<sequence length="152" mass="18463">MDAWGLLSFSGGQKFVWEKNLYGRQLVKKFTFSIVDVETSCRICKEAVDLEELWDHVERCMEVRRINYWHERQRNDTKQCLFCKQWVTLFEMEDHVEECRWKDCVEYGLRIEKLVKDWVVFRRCGHVVCRACNRRLERCDNGKKVICVKCRE</sequence>